<protein>
    <recommendedName>
        <fullName evidence="1">Helix-turn-helix domain-containing protein</fullName>
    </recommendedName>
</protein>
<evidence type="ECO:0000259" key="1">
    <source>
        <dbReference type="Pfam" id="PF12728"/>
    </source>
</evidence>
<dbReference type="Proteomes" id="UP000178187">
    <property type="component" value="Unassembled WGS sequence"/>
</dbReference>
<sequence>MCYKLLKNKLILLFRRMKEPSLEIKTSEVYTTEEAHECLKVSNSTLMRMIKKGIIHAAKVGKQYRIMGKELLRVLSPTIEDNVGKAYNKARKWVHKGLEE</sequence>
<evidence type="ECO:0000313" key="3">
    <source>
        <dbReference type="Proteomes" id="UP000178187"/>
    </source>
</evidence>
<accession>A0A1G1KTU1</accession>
<reference evidence="2 3" key="1">
    <citation type="journal article" date="2016" name="Nat. Commun.">
        <title>Thousands of microbial genomes shed light on interconnected biogeochemical processes in an aquifer system.</title>
        <authorList>
            <person name="Anantharaman K."/>
            <person name="Brown C.T."/>
            <person name="Hug L.A."/>
            <person name="Sharon I."/>
            <person name="Castelle C.J."/>
            <person name="Probst A.J."/>
            <person name="Thomas B.C."/>
            <person name="Singh A."/>
            <person name="Wilkins M.J."/>
            <person name="Karaoz U."/>
            <person name="Brodie E.L."/>
            <person name="Williams K.H."/>
            <person name="Hubbard S.S."/>
            <person name="Banfield J.F."/>
        </authorList>
    </citation>
    <scope>NUCLEOTIDE SEQUENCE [LARGE SCALE GENOMIC DNA]</scope>
</reference>
<comment type="caution">
    <text evidence="2">The sequence shown here is derived from an EMBL/GenBank/DDBJ whole genome shotgun (WGS) entry which is preliminary data.</text>
</comment>
<gene>
    <name evidence="2" type="ORF">A3G33_03220</name>
</gene>
<dbReference type="Pfam" id="PF12728">
    <property type="entry name" value="HTH_17"/>
    <property type="match status" value="1"/>
</dbReference>
<dbReference type="NCBIfam" id="TIGR01764">
    <property type="entry name" value="excise"/>
    <property type="match status" value="1"/>
</dbReference>
<evidence type="ECO:0000313" key="2">
    <source>
        <dbReference type="EMBL" id="OGW96330.1"/>
    </source>
</evidence>
<name>A0A1G1KTU1_9BACT</name>
<feature type="domain" description="Helix-turn-helix" evidence="1">
    <location>
        <begin position="29"/>
        <end position="75"/>
    </location>
</feature>
<dbReference type="AlphaFoldDB" id="A0A1G1KTU1"/>
<organism evidence="2 3">
    <name type="scientific">Candidatus Danuiimicrobium aquiferis</name>
    <dbReference type="NCBI Taxonomy" id="1801832"/>
    <lineage>
        <taxon>Bacteria</taxon>
        <taxon>Pseudomonadati</taxon>
        <taxon>Candidatus Omnitrophota</taxon>
        <taxon>Candidatus Danuiimicrobium</taxon>
    </lineage>
</organism>
<dbReference type="InterPro" id="IPR010093">
    <property type="entry name" value="SinI_DNA-bd"/>
</dbReference>
<dbReference type="InterPro" id="IPR041657">
    <property type="entry name" value="HTH_17"/>
</dbReference>
<dbReference type="EMBL" id="MHFR01000051">
    <property type="protein sequence ID" value="OGW96330.1"/>
    <property type="molecule type" value="Genomic_DNA"/>
</dbReference>
<proteinExistence type="predicted"/>
<dbReference type="GO" id="GO:0003677">
    <property type="term" value="F:DNA binding"/>
    <property type="evidence" value="ECO:0007669"/>
    <property type="project" value="InterPro"/>
</dbReference>